<keyword evidence="2" id="KW-1185">Reference proteome</keyword>
<evidence type="ECO:0000313" key="2">
    <source>
        <dbReference type="Proteomes" id="UP000266861"/>
    </source>
</evidence>
<dbReference type="SUPFAM" id="SSF47095">
    <property type="entry name" value="HMG-box"/>
    <property type="match status" value="1"/>
</dbReference>
<accession>A0A397G9U1</accession>
<dbReference type="InterPro" id="IPR036910">
    <property type="entry name" value="HMG_box_dom_sf"/>
</dbReference>
<dbReference type="Proteomes" id="UP000266861">
    <property type="component" value="Unassembled WGS sequence"/>
</dbReference>
<dbReference type="OrthoDB" id="6247875at2759"/>
<organism evidence="1 2">
    <name type="scientific">Diversispora epigaea</name>
    <dbReference type="NCBI Taxonomy" id="1348612"/>
    <lineage>
        <taxon>Eukaryota</taxon>
        <taxon>Fungi</taxon>
        <taxon>Fungi incertae sedis</taxon>
        <taxon>Mucoromycota</taxon>
        <taxon>Glomeromycotina</taxon>
        <taxon>Glomeromycetes</taxon>
        <taxon>Diversisporales</taxon>
        <taxon>Diversisporaceae</taxon>
        <taxon>Diversispora</taxon>
    </lineage>
</organism>
<evidence type="ECO:0000313" key="1">
    <source>
        <dbReference type="EMBL" id="RHZ46664.1"/>
    </source>
</evidence>
<comment type="caution">
    <text evidence="1">The sequence shown here is derived from an EMBL/GenBank/DDBJ whole genome shotgun (WGS) entry which is preliminary data.</text>
</comment>
<dbReference type="EMBL" id="PQFF01000506">
    <property type="protein sequence ID" value="RHZ46664.1"/>
    <property type="molecule type" value="Genomic_DNA"/>
</dbReference>
<dbReference type="Gene3D" id="1.10.30.10">
    <property type="entry name" value="High mobility group box domain"/>
    <property type="match status" value="1"/>
</dbReference>
<sequence length="331" mass="38257">MFTSVGEIVNLHLKNGLKNSNKTMNAFMIYRRNYALHSTKLSRSDMSKEASKAWKSESIEIKNHYKRIEEDIRREFKEKTSIFFIYSNLTGTDVNTNPPMDLNSPDTIRHNYQLNMDQNSSGSTCYNPPMDQNSPDITCPGPQNTSDHTFINMDQDSLGTAEFYSSQQAYPHMEQNYHFQLPDINQGNSFRSYMDQNSPDITCPGPQNTSDHTFINMDQDSLGTAEFYSSQQAYPHMEQNYHCQLPDINQGNSFSSYMDQNSSRNTFPNLDDWLFYNSSPSNSLSTIYSRQQSVNMGQNFLYTDNLHIHMNQNPPDTDYSDHPDQNEWICL</sequence>
<reference evidence="1 2" key="1">
    <citation type="submission" date="2018-08" db="EMBL/GenBank/DDBJ databases">
        <title>Genome and evolution of the arbuscular mycorrhizal fungus Diversispora epigaea (formerly Glomus versiforme) and its bacterial endosymbionts.</title>
        <authorList>
            <person name="Sun X."/>
            <person name="Fei Z."/>
            <person name="Harrison M."/>
        </authorList>
    </citation>
    <scope>NUCLEOTIDE SEQUENCE [LARGE SCALE GENOMIC DNA]</scope>
    <source>
        <strain evidence="1 2">IT104</strain>
    </source>
</reference>
<proteinExistence type="predicted"/>
<protein>
    <recommendedName>
        <fullName evidence="3">HMG box domain-containing protein</fullName>
    </recommendedName>
</protein>
<gene>
    <name evidence="1" type="ORF">Glove_609g31</name>
</gene>
<name>A0A397G9U1_9GLOM</name>
<dbReference type="AlphaFoldDB" id="A0A397G9U1"/>
<evidence type="ECO:0008006" key="3">
    <source>
        <dbReference type="Google" id="ProtNLM"/>
    </source>
</evidence>